<dbReference type="Gene3D" id="3.40.50.450">
    <property type="match status" value="1"/>
</dbReference>
<dbReference type="EMBL" id="MPZV01000002">
    <property type="protein sequence ID" value="OOY24281.1"/>
    <property type="molecule type" value="Genomic_DNA"/>
</dbReference>
<organism evidence="1 2">
    <name type="scientific">Thioclava sediminum</name>
    <dbReference type="NCBI Taxonomy" id="1915319"/>
    <lineage>
        <taxon>Bacteria</taxon>
        <taxon>Pseudomonadati</taxon>
        <taxon>Pseudomonadota</taxon>
        <taxon>Alphaproteobacteria</taxon>
        <taxon>Rhodobacterales</taxon>
        <taxon>Paracoccaceae</taxon>
        <taxon>Thioclava</taxon>
    </lineage>
</organism>
<keyword evidence="2" id="KW-1185">Reference proteome</keyword>
<dbReference type="Proteomes" id="UP000190787">
    <property type="component" value="Unassembled WGS sequence"/>
</dbReference>
<evidence type="ECO:0000313" key="2">
    <source>
        <dbReference type="Proteomes" id="UP000190787"/>
    </source>
</evidence>
<protein>
    <recommendedName>
        <fullName evidence="3">Nucleoside 2-deoxyribosyltransferase</fullName>
    </recommendedName>
</protein>
<reference evidence="1 2" key="1">
    <citation type="submission" date="2016-11" db="EMBL/GenBank/DDBJ databases">
        <title>A multilocus sequence analysis scheme for characterization of bacteria in the genus Thioclava.</title>
        <authorList>
            <person name="Liu Y."/>
            <person name="Shao Z."/>
        </authorList>
    </citation>
    <scope>NUCLEOTIDE SEQUENCE [LARGE SCALE GENOMIC DNA]</scope>
    <source>
        <strain evidence="1 2">TAW-CT134</strain>
    </source>
</reference>
<evidence type="ECO:0000313" key="1">
    <source>
        <dbReference type="EMBL" id="OOY24281.1"/>
    </source>
</evidence>
<comment type="caution">
    <text evidence="1">The sequence shown here is derived from an EMBL/GenBank/DDBJ whole genome shotgun (WGS) entry which is preliminary data.</text>
</comment>
<accession>A0ABX3MX73</accession>
<dbReference type="RefSeq" id="WP_078604780.1">
    <property type="nucleotide sequence ID" value="NZ_MPZV01000002.1"/>
</dbReference>
<proteinExistence type="predicted"/>
<gene>
    <name evidence="1" type="ORF">BMI91_09500</name>
</gene>
<evidence type="ECO:0008006" key="3">
    <source>
        <dbReference type="Google" id="ProtNLM"/>
    </source>
</evidence>
<sequence length="289" mass="32828">MAEASKKKICGIVMPISECDGRPSSHWADVLSIIKNTATAADFEARLVSETFETNLIHKEILRNIYEDDVIVCDVSGRNPNVFFELGIRMATQKPTVVIKDNVTLYPFDTSVNRYIEYPRDLRHPLIEKFKADLTAMIKKVAAQKPEHSFIGQLGPFQVPNIESTEISASDAILEKIDSLARRIAHSEESQAMTVSRYVGKQRRSVFPSKDIRFHALDNNLTEVLITGFSEDDIERITKEIQRTGFWNVEFSEPHEVGPRDFVVLSQGTDVSSKNFQNEFRHLLEQEAL</sequence>
<name>A0ABX3MX73_9RHOB</name>